<dbReference type="AlphaFoldDB" id="A0A5C3MWN6"/>
<evidence type="ECO:0000313" key="6">
    <source>
        <dbReference type="Proteomes" id="UP000305948"/>
    </source>
</evidence>
<feature type="region of interest" description="Disordered" evidence="2">
    <location>
        <begin position="1"/>
        <end position="103"/>
    </location>
</feature>
<dbReference type="STRING" id="5364.A0A5C3MWN6"/>
<organism evidence="5 6">
    <name type="scientific">Heliocybe sulcata</name>
    <dbReference type="NCBI Taxonomy" id="5364"/>
    <lineage>
        <taxon>Eukaryota</taxon>
        <taxon>Fungi</taxon>
        <taxon>Dikarya</taxon>
        <taxon>Basidiomycota</taxon>
        <taxon>Agaricomycotina</taxon>
        <taxon>Agaricomycetes</taxon>
        <taxon>Gloeophyllales</taxon>
        <taxon>Gloeophyllaceae</taxon>
        <taxon>Heliocybe</taxon>
    </lineage>
</organism>
<dbReference type="GO" id="GO:0005739">
    <property type="term" value="C:mitochondrion"/>
    <property type="evidence" value="ECO:0007669"/>
    <property type="project" value="UniProtKB-ARBA"/>
</dbReference>
<keyword evidence="6" id="KW-1185">Reference proteome</keyword>
<evidence type="ECO:0000256" key="2">
    <source>
        <dbReference type="SAM" id="MobiDB-lite"/>
    </source>
</evidence>
<gene>
    <name evidence="5" type="ORF">OE88DRAFT_1663002</name>
</gene>
<keyword evidence="3" id="KW-1133">Transmembrane helix</keyword>
<dbReference type="InterPro" id="IPR051624">
    <property type="entry name" value="RMD1/Sad1-interacting"/>
</dbReference>
<dbReference type="Proteomes" id="UP000305948">
    <property type="component" value="Unassembled WGS sequence"/>
</dbReference>
<feature type="domain" description="DUF155" evidence="4">
    <location>
        <begin position="245"/>
        <end position="415"/>
    </location>
</feature>
<dbReference type="PANTHER" id="PTHR16255:SF15">
    <property type="entry name" value="SPORULATION PROTEIN RMD1"/>
    <property type="match status" value="1"/>
</dbReference>
<accession>A0A5C3MWN6</accession>
<dbReference type="EMBL" id="ML213516">
    <property type="protein sequence ID" value="TFK49427.1"/>
    <property type="molecule type" value="Genomic_DNA"/>
</dbReference>
<keyword evidence="3" id="KW-0812">Transmembrane</keyword>
<dbReference type="PANTHER" id="PTHR16255">
    <property type="entry name" value="REQUIRED FOR MEIOTIC NUCLEAR DIVISION PROTEIN 1 HOMOLOG"/>
    <property type="match status" value="1"/>
</dbReference>
<keyword evidence="3" id="KW-0472">Membrane</keyword>
<comment type="similarity">
    <text evidence="1">Belongs to the RMD1/sif2 family.</text>
</comment>
<feature type="transmembrane region" description="Helical" evidence="3">
    <location>
        <begin position="443"/>
        <end position="464"/>
    </location>
</feature>
<protein>
    <submittedName>
        <fullName evidence="5">DUF155-domain-containing protein</fullName>
    </submittedName>
</protein>
<dbReference type="Pfam" id="PF02582">
    <property type="entry name" value="DUF155"/>
    <property type="match status" value="1"/>
</dbReference>
<evidence type="ECO:0000259" key="4">
    <source>
        <dbReference type="Pfam" id="PF02582"/>
    </source>
</evidence>
<name>A0A5C3MWN6_9AGAM</name>
<dbReference type="OrthoDB" id="18302at2759"/>
<feature type="compositionally biased region" description="Acidic residues" evidence="2">
    <location>
        <begin position="77"/>
        <end position="103"/>
    </location>
</feature>
<evidence type="ECO:0000256" key="1">
    <source>
        <dbReference type="ARBA" id="ARBA00008306"/>
    </source>
</evidence>
<evidence type="ECO:0000313" key="5">
    <source>
        <dbReference type="EMBL" id="TFK49427.1"/>
    </source>
</evidence>
<reference evidence="5 6" key="1">
    <citation type="journal article" date="2019" name="Nat. Ecol. Evol.">
        <title>Megaphylogeny resolves global patterns of mushroom evolution.</title>
        <authorList>
            <person name="Varga T."/>
            <person name="Krizsan K."/>
            <person name="Foldi C."/>
            <person name="Dima B."/>
            <person name="Sanchez-Garcia M."/>
            <person name="Sanchez-Ramirez S."/>
            <person name="Szollosi G.J."/>
            <person name="Szarkandi J.G."/>
            <person name="Papp V."/>
            <person name="Albert L."/>
            <person name="Andreopoulos W."/>
            <person name="Angelini C."/>
            <person name="Antonin V."/>
            <person name="Barry K.W."/>
            <person name="Bougher N.L."/>
            <person name="Buchanan P."/>
            <person name="Buyck B."/>
            <person name="Bense V."/>
            <person name="Catcheside P."/>
            <person name="Chovatia M."/>
            <person name="Cooper J."/>
            <person name="Damon W."/>
            <person name="Desjardin D."/>
            <person name="Finy P."/>
            <person name="Geml J."/>
            <person name="Haridas S."/>
            <person name="Hughes K."/>
            <person name="Justo A."/>
            <person name="Karasinski D."/>
            <person name="Kautmanova I."/>
            <person name="Kiss B."/>
            <person name="Kocsube S."/>
            <person name="Kotiranta H."/>
            <person name="LaButti K.M."/>
            <person name="Lechner B.E."/>
            <person name="Liimatainen K."/>
            <person name="Lipzen A."/>
            <person name="Lukacs Z."/>
            <person name="Mihaltcheva S."/>
            <person name="Morgado L.N."/>
            <person name="Niskanen T."/>
            <person name="Noordeloos M.E."/>
            <person name="Ohm R.A."/>
            <person name="Ortiz-Santana B."/>
            <person name="Ovrebo C."/>
            <person name="Racz N."/>
            <person name="Riley R."/>
            <person name="Savchenko A."/>
            <person name="Shiryaev A."/>
            <person name="Soop K."/>
            <person name="Spirin V."/>
            <person name="Szebenyi C."/>
            <person name="Tomsovsky M."/>
            <person name="Tulloss R.E."/>
            <person name="Uehling J."/>
            <person name="Grigoriev I.V."/>
            <person name="Vagvolgyi C."/>
            <person name="Papp T."/>
            <person name="Martin F.M."/>
            <person name="Miettinen O."/>
            <person name="Hibbett D.S."/>
            <person name="Nagy L.G."/>
        </authorList>
    </citation>
    <scope>NUCLEOTIDE SEQUENCE [LARGE SCALE GENOMIC DNA]</scope>
    <source>
        <strain evidence="5 6">OMC1185</strain>
    </source>
</reference>
<dbReference type="InterPro" id="IPR003734">
    <property type="entry name" value="DUF155"/>
</dbReference>
<proteinExistence type="inferred from homology"/>
<evidence type="ECO:0000256" key="3">
    <source>
        <dbReference type="SAM" id="Phobius"/>
    </source>
</evidence>
<sequence>MAPVDNQPLLPKSLPPPSVAPEPSKPRGANRSTKVAGKLKVLPERVPAADVQSPGGSAPKKEVRLELPTAAKPTVETVEESDEEADEEDEGEVEPEAEDEENVEVYNQIDLIPEGTARRDALRLTKKKAKALPRVTAYATCSSYKLPDLLKFFKARRESYHTNPRLIDDVIYTPYVYEPASSNSNHARGQTQTATEGDLLGVPELVSHAPDANGHDGDGDVNMRTIKQKRKRSSKWFEPPTEAELFIFEYGTVVIWGMTEAQEKRFLSSIKRFEVEKLAPDDIEMEDLNYYYANYSRIYNDVITLRKGSSYMTKVSLSHALSQSVKISLFESLISTTIEETKDIPEIMGETGKIGMPHKEIMRKMGELFLLRTNINSVGSVLDSPEVFWTYPDLQPLYDAARSYLEIPQRINLLNTRVEVLQDMLQLLKESVSSKHSERLEQIVIALIGVEIVLGIITIVVDLFE</sequence>